<dbReference type="Proteomes" id="UP000823736">
    <property type="component" value="Unassembled WGS sequence"/>
</dbReference>
<evidence type="ECO:0000313" key="1">
    <source>
        <dbReference type="EMBL" id="MBP1986796.1"/>
    </source>
</evidence>
<organism evidence="1 2">
    <name type="scientific">Halolamina salifodinae</name>
    <dbReference type="NCBI Taxonomy" id="1202767"/>
    <lineage>
        <taxon>Archaea</taxon>
        <taxon>Methanobacteriati</taxon>
        <taxon>Methanobacteriota</taxon>
        <taxon>Stenosarchaea group</taxon>
        <taxon>Halobacteria</taxon>
        <taxon>Halobacteriales</taxon>
        <taxon>Haloferacaceae</taxon>
    </lineage>
</organism>
<dbReference type="AlphaFoldDB" id="A0A8T4GV67"/>
<dbReference type="RefSeq" id="WP_209491077.1">
    <property type="nucleotide sequence ID" value="NZ_JAGGLC010000002.1"/>
</dbReference>
<dbReference type="Pfam" id="PF26029">
    <property type="entry name" value="DUF8007"/>
    <property type="match status" value="1"/>
</dbReference>
<dbReference type="InterPro" id="IPR058320">
    <property type="entry name" value="DUF8007"/>
</dbReference>
<accession>A0A8T4GV67</accession>
<protein>
    <submittedName>
        <fullName evidence="1">Uncharacterized protein</fullName>
    </submittedName>
</protein>
<proteinExistence type="predicted"/>
<gene>
    <name evidence="1" type="ORF">J2753_001290</name>
</gene>
<dbReference type="EMBL" id="JAGGLC010000002">
    <property type="protein sequence ID" value="MBP1986796.1"/>
    <property type="molecule type" value="Genomic_DNA"/>
</dbReference>
<reference evidence="1" key="1">
    <citation type="submission" date="2021-03" db="EMBL/GenBank/DDBJ databases">
        <title>Genomic Encyclopedia of Type Strains, Phase IV (KMG-IV): sequencing the most valuable type-strain genomes for metagenomic binning, comparative biology and taxonomic classification.</title>
        <authorList>
            <person name="Goeker M."/>
        </authorList>
    </citation>
    <scope>NUCLEOTIDE SEQUENCE</scope>
    <source>
        <strain evidence="1">DSM 26232</strain>
    </source>
</reference>
<comment type="caution">
    <text evidence="1">The sequence shown here is derived from an EMBL/GenBank/DDBJ whole genome shotgun (WGS) entry which is preliminary data.</text>
</comment>
<dbReference type="OrthoDB" id="165777at2157"/>
<name>A0A8T4GV67_9EURY</name>
<evidence type="ECO:0000313" key="2">
    <source>
        <dbReference type="Proteomes" id="UP000823736"/>
    </source>
</evidence>
<sequence length="73" mass="7994">MSDEGPTEACGRCSMTTVVDAVNADSEDGPRDPFGDERIEVDESQVRRVSPVAWMGNVTSRLNAAVRKFTYGR</sequence>
<keyword evidence="2" id="KW-1185">Reference proteome</keyword>